<feature type="non-terminal residue" evidence="1">
    <location>
        <position position="44"/>
    </location>
</feature>
<dbReference type="EMBL" id="UOGK01000320">
    <property type="protein sequence ID" value="VAX40016.1"/>
    <property type="molecule type" value="Genomic_DNA"/>
</dbReference>
<organism evidence="1">
    <name type="scientific">hydrothermal vent metagenome</name>
    <dbReference type="NCBI Taxonomy" id="652676"/>
    <lineage>
        <taxon>unclassified sequences</taxon>
        <taxon>metagenomes</taxon>
        <taxon>ecological metagenomes</taxon>
    </lineage>
</organism>
<proteinExistence type="predicted"/>
<name>A0A3B1DAZ4_9ZZZZ</name>
<reference evidence="1" key="1">
    <citation type="submission" date="2018-06" db="EMBL/GenBank/DDBJ databases">
        <authorList>
            <person name="Zhirakovskaya E."/>
        </authorList>
    </citation>
    <scope>NUCLEOTIDE SEQUENCE</scope>
</reference>
<gene>
    <name evidence="1" type="ORF">MNBD_PLANCTO03-1290</name>
</gene>
<sequence length="44" mass="4799">MSDDLETTAGSDRQTPGLWTMLRLSLRVVSGSNISRMAAALAYR</sequence>
<accession>A0A3B1DAZ4</accession>
<evidence type="ECO:0000313" key="1">
    <source>
        <dbReference type="EMBL" id="VAX40016.1"/>
    </source>
</evidence>
<dbReference type="AlphaFoldDB" id="A0A3B1DAZ4"/>
<protein>
    <submittedName>
        <fullName evidence="1">Uncharacterized protein</fullName>
    </submittedName>
</protein>